<keyword evidence="2" id="KW-1185">Reference proteome</keyword>
<dbReference type="Pfam" id="PF20246">
    <property type="entry name" value="DUF6601"/>
    <property type="match status" value="1"/>
</dbReference>
<comment type="caution">
    <text evidence="1">The sequence shown here is derived from an EMBL/GenBank/DDBJ whole genome shotgun (WGS) entry which is preliminary data.</text>
</comment>
<organism evidence="1 2">
    <name type="scientific">Cryomyces antarcticus</name>
    <dbReference type="NCBI Taxonomy" id="329879"/>
    <lineage>
        <taxon>Eukaryota</taxon>
        <taxon>Fungi</taxon>
        <taxon>Dikarya</taxon>
        <taxon>Ascomycota</taxon>
        <taxon>Pezizomycotina</taxon>
        <taxon>Dothideomycetes</taxon>
        <taxon>Dothideomycetes incertae sedis</taxon>
        <taxon>Cryomyces</taxon>
    </lineage>
</organism>
<proteinExistence type="predicted"/>
<protein>
    <submittedName>
        <fullName evidence="1">Uncharacterized protein</fullName>
    </submittedName>
</protein>
<gene>
    <name evidence="1" type="ORF">LTR16_011356</name>
</gene>
<dbReference type="InterPro" id="IPR046536">
    <property type="entry name" value="DUF6601"/>
</dbReference>
<sequence>MPGLLPKKVGREHWLELVKQSIALEEPKDINKRYIYGELRLNRLNFIYRWAWWNVKDISPIR</sequence>
<evidence type="ECO:0000313" key="2">
    <source>
        <dbReference type="Proteomes" id="UP001357485"/>
    </source>
</evidence>
<reference evidence="1 2" key="1">
    <citation type="submission" date="2023-08" db="EMBL/GenBank/DDBJ databases">
        <title>Black Yeasts Isolated from many extreme environments.</title>
        <authorList>
            <person name="Coleine C."/>
            <person name="Stajich J.E."/>
            <person name="Selbmann L."/>
        </authorList>
    </citation>
    <scope>NUCLEOTIDE SEQUENCE [LARGE SCALE GENOMIC DNA]</scope>
    <source>
        <strain evidence="1 2">CCFEE 536</strain>
    </source>
</reference>
<accession>A0ABR0ITS6</accession>
<name>A0ABR0ITS6_9PEZI</name>
<dbReference type="Proteomes" id="UP001357485">
    <property type="component" value="Unassembled WGS sequence"/>
</dbReference>
<evidence type="ECO:0000313" key="1">
    <source>
        <dbReference type="EMBL" id="KAK5045732.1"/>
    </source>
</evidence>
<feature type="non-terminal residue" evidence="1">
    <location>
        <position position="62"/>
    </location>
</feature>
<dbReference type="EMBL" id="JAVRRA010028110">
    <property type="protein sequence ID" value="KAK5045732.1"/>
    <property type="molecule type" value="Genomic_DNA"/>
</dbReference>